<protein>
    <recommendedName>
        <fullName evidence="4">2-isopropylmalate synthase</fullName>
    </recommendedName>
</protein>
<organism evidence="2 3">
    <name type="scientific">Marinobacter koreensis</name>
    <dbReference type="NCBI Taxonomy" id="335974"/>
    <lineage>
        <taxon>Bacteria</taxon>
        <taxon>Pseudomonadati</taxon>
        <taxon>Pseudomonadota</taxon>
        <taxon>Gammaproteobacteria</taxon>
        <taxon>Pseudomonadales</taxon>
        <taxon>Marinobacteraceae</taxon>
        <taxon>Marinobacter</taxon>
    </lineage>
</organism>
<evidence type="ECO:0000313" key="3">
    <source>
        <dbReference type="Proteomes" id="UP001596055"/>
    </source>
</evidence>
<feature type="region of interest" description="Disordered" evidence="1">
    <location>
        <begin position="28"/>
        <end position="68"/>
    </location>
</feature>
<dbReference type="EMBL" id="JBHSNL010000004">
    <property type="protein sequence ID" value="MFC5545690.1"/>
    <property type="molecule type" value="Genomic_DNA"/>
</dbReference>
<evidence type="ECO:0000256" key="1">
    <source>
        <dbReference type="SAM" id="MobiDB-lite"/>
    </source>
</evidence>
<reference evidence="3" key="1">
    <citation type="journal article" date="2019" name="Int. J. Syst. Evol. Microbiol.">
        <title>The Global Catalogue of Microorganisms (GCM) 10K type strain sequencing project: providing services to taxonomists for standard genome sequencing and annotation.</title>
        <authorList>
            <consortium name="The Broad Institute Genomics Platform"/>
            <consortium name="The Broad Institute Genome Sequencing Center for Infectious Disease"/>
            <person name="Wu L."/>
            <person name="Ma J."/>
        </authorList>
    </citation>
    <scope>NUCLEOTIDE SEQUENCE [LARGE SCALE GENOMIC DNA]</scope>
    <source>
        <strain evidence="3">CGMCC 4.1799</strain>
    </source>
</reference>
<gene>
    <name evidence="2" type="ORF">ACFPQA_11535</name>
</gene>
<comment type="caution">
    <text evidence="2">The sequence shown here is derived from an EMBL/GenBank/DDBJ whole genome shotgun (WGS) entry which is preliminary data.</text>
</comment>
<evidence type="ECO:0008006" key="4">
    <source>
        <dbReference type="Google" id="ProtNLM"/>
    </source>
</evidence>
<evidence type="ECO:0000313" key="2">
    <source>
        <dbReference type="EMBL" id="MFC5545690.1"/>
    </source>
</evidence>
<feature type="compositionally biased region" description="Basic and acidic residues" evidence="1">
    <location>
        <begin position="48"/>
        <end position="62"/>
    </location>
</feature>
<sequence length="266" mass="28854">MTRTEAERQFYLGVTGVRLWYAREPLPGAAPSPDFDFGDTAPAPQPARDLEFKEPVQREKPESSPARTVNLRALMDGAPQDASEVGGGEASSLPVNRALAETTVSESPAETSDDEGVEASADRLLIRLELQVWLGRQFALVSDVSSDASLRLQDTLARNILRSVGDEVVQVLGPLHWPVFNNPVVPGSRMEELLEVARAMLAPSADQRPLILGVPGPDVAEGEVHWLSSAARQKPALEFSHSLAQIAGDPALKRQLWSCLKPLVRN</sequence>
<dbReference type="RefSeq" id="WP_248159536.1">
    <property type="nucleotide sequence ID" value="NZ_JAKZAJ010000005.1"/>
</dbReference>
<name>A0ABW0RPX4_9GAMM</name>
<dbReference type="Proteomes" id="UP001596055">
    <property type="component" value="Unassembled WGS sequence"/>
</dbReference>
<accession>A0ABW0RPX4</accession>
<proteinExistence type="predicted"/>
<keyword evidence="3" id="KW-1185">Reference proteome</keyword>